<feature type="region of interest" description="Disordered" evidence="1">
    <location>
        <begin position="312"/>
        <end position="354"/>
    </location>
</feature>
<keyword evidence="3" id="KW-1185">Reference proteome</keyword>
<feature type="compositionally biased region" description="Basic residues" evidence="1">
    <location>
        <begin position="252"/>
        <end position="264"/>
    </location>
</feature>
<dbReference type="AlphaFoldDB" id="A0A8H6CKU8"/>
<feature type="compositionally biased region" description="Basic residues" evidence="1">
    <location>
        <begin position="326"/>
        <end position="344"/>
    </location>
</feature>
<comment type="caution">
    <text evidence="2">The sequence shown here is derived from an EMBL/GenBank/DDBJ whole genome shotgun (WGS) entry which is preliminary data.</text>
</comment>
<dbReference type="RefSeq" id="XP_037153923.1">
    <property type="nucleotide sequence ID" value="XM_037301106.1"/>
</dbReference>
<sequence>MASQNQPPILYDCYAVQPVDIVHEPPILQKLVVSQDPTPTEKLLISLQNIINQYSLRLNEVTKVDVSDNFDTLQDLCLSVERLQTEAQSSLDKRKADVKTVNRQHAACVTVLHDTIKSFRPASDVSPITRNIADCSKEIQAHLSTLTYAITDLKDHVDQLNSDLDRLRSREQQACLHRNRNIELTDKVVRLGLEAAELKGTKSDLYLQLQTSRNSGTVAPAAATRSKKAVKRVTPASKVTKKTSNAANKANKAPKAKKAPKATKAKTPPPREDILVHDTSSGTMSPDQVDETPPPTIKVDLQELIAQLSKVQEERNNRHPHEGRVHKSRRHHRRHSRSHRHRHSNTSNSDLFDSKSDWEERRGVPFRYIEDKKPFLSIAKRFRSVNVKYFKQIFFGTFKTKNFAKLAHIYTTPAKEDKDVNGHNHMMHCFHVYSVAAGRFAHVSVKEGLNEALHAYAIRLLRLPITYRFNSILAYHLAFVTARIQGD</sequence>
<accession>A0A8H6CKU8</accession>
<evidence type="ECO:0000256" key="1">
    <source>
        <dbReference type="SAM" id="MobiDB-lite"/>
    </source>
</evidence>
<evidence type="ECO:0000313" key="2">
    <source>
        <dbReference type="EMBL" id="KAF6225056.1"/>
    </source>
</evidence>
<organism evidence="2 3">
    <name type="scientific">Letharia lupina</name>
    <dbReference type="NCBI Taxonomy" id="560253"/>
    <lineage>
        <taxon>Eukaryota</taxon>
        <taxon>Fungi</taxon>
        <taxon>Dikarya</taxon>
        <taxon>Ascomycota</taxon>
        <taxon>Pezizomycotina</taxon>
        <taxon>Lecanoromycetes</taxon>
        <taxon>OSLEUM clade</taxon>
        <taxon>Lecanoromycetidae</taxon>
        <taxon>Lecanorales</taxon>
        <taxon>Lecanorineae</taxon>
        <taxon>Parmeliaceae</taxon>
        <taxon>Letharia</taxon>
    </lineage>
</organism>
<feature type="region of interest" description="Disordered" evidence="1">
    <location>
        <begin position="214"/>
        <end position="294"/>
    </location>
</feature>
<feature type="compositionally biased region" description="Basic and acidic residues" evidence="1">
    <location>
        <begin position="312"/>
        <end position="325"/>
    </location>
</feature>
<name>A0A8H6CKU8_9LECA</name>
<proteinExistence type="predicted"/>
<evidence type="ECO:0000313" key="3">
    <source>
        <dbReference type="Proteomes" id="UP000593566"/>
    </source>
</evidence>
<gene>
    <name evidence="2" type="ORF">HO133_010251</name>
</gene>
<dbReference type="EMBL" id="JACCJB010000008">
    <property type="protein sequence ID" value="KAF6225056.1"/>
    <property type="molecule type" value="Genomic_DNA"/>
</dbReference>
<dbReference type="GeneID" id="59338643"/>
<feature type="compositionally biased region" description="Low complexity" evidence="1">
    <location>
        <begin position="242"/>
        <end position="251"/>
    </location>
</feature>
<protein>
    <submittedName>
        <fullName evidence="2">Uncharacterized protein</fullName>
    </submittedName>
</protein>
<dbReference type="Proteomes" id="UP000593566">
    <property type="component" value="Unassembled WGS sequence"/>
</dbReference>
<reference evidence="2 3" key="1">
    <citation type="journal article" date="2020" name="Genomics">
        <title>Complete, high-quality genomes from long-read metagenomic sequencing of two wolf lichen thalli reveals enigmatic genome architecture.</title>
        <authorList>
            <person name="McKenzie S.K."/>
            <person name="Walston R.F."/>
            <person name="Allen J.L."/>
        </authorList>
    </citation>
    <scope>NUCLEOTIDE SEQUENCE [LARGE SCALE GENOMIC DNA]</scope>
    <source>
        <strain evidence="2">WasteWater1</strain>
    </source>
</reference>